<dbReference type="EMBL" id="KI275359">
    <property type="protein sequence ID" value="ESA22702.1"/>
    <property type="molecule type" value="Genomic_DNA"/>
</dbReference>
<dbReference type="SUPFAM" id="SSF56112">
    <property type="entry name" value="Protein kinase-like (PK-like)"/>
    <property type="match status" value="1"/>
</dbReference>
<accession>U9USL0</accession>
<reference evidence="1" key="1">
    <citation type="submission" date="2013-07" db="EMBL/GenBank/DDBJ databases">
        <title>The genome of an arbuscular mycorrhizal fungus provides insights into the evolution of the oldest plant symbiosis.</title>
        <authorList>
            <consortium name="DOE Joint Genome Institute"/>
            <person name="Tisserant E."/>
            <person name="Malbreil M."/>
            <person name="Kuo A."/>
            <person name="Kohler A."/>
            <person name="Symeonidi A."/>
            <person name="Balestrini R."/>
            <person name="Charron P."/>
            <person name="Duensing N."/>
            <person name="Frei-dit-Frey N."/>
            <person name="Gianinazzi-Pearson V."/>
            <person name="Gilbert B."/>
            <person name="Handa Y."/>
            <person name="Hijri M."/>
            <person name="Kaul R."/>
            <person name="Kawaguchi M."/>
            <person name="Krajinski F."/>
            <person name="Lammers P."/>
            <person name="Lapierre D."/>
            <person name="Masclaux F.G."/>
            <person name="Murat C."/>
            <person name="Morin E."/>
            <person name="Ndikumana S."/>
            <person name="Pagni M."/>
            <person name="Petitpierre D."/>
            <person name="Requena N."/>
            <person name="Rosikiewicz P."/>
            <person name="Riley R."/>
            <person name="Saito K."/>
            <person name="San Clemente H."/>
            <person name="Shapiro H."/>
            <person name="van Tuinen D."/>
            <person name="Becard G."/>
            <person name="Bonfante P."/>
            <person name="Paszkowski U."/>
            <person name="Shachar-Hill Y."/>
            <person name="Young J.P."/>
            <person name="Sanders I.R."/>
            <person name="Henrissat B."/>
            <person name="Rensing S.A."/>
            <person name="Grigoriev I.V."/>
            <person name="Corradi N."/>
            <person name="Roux C."/>
            <person name="Martin F."/>
        </authorList>
    </citation>
    <scope>NUCLEOTIDE SEQUENCE</scope>
    <source>
        <strain evidence="1">DAOM 197198</strain>
    </source>
</reference>
<evidence type="ECO:0000313" key="1">
    <source>
        <dbReference type="EMBL" id="ESA22702.1"/>
    </source>
</evidence>
<sequence>MRYKLSNHYYLTQIQKEFLRLQHGRSFNISKPAEEILPLYLNLMEKCLGADPLKRPSAFELLYILL</sequence>
<organism evidence="1">
    <name type="scientific">Rhizophagus irregularis (strain DAOM 181602 / DAOM 197198 / MUCL 43194)</name>
    <name type="common">Arbuscular mycorrhizal fungus</name>
    <name type="synonym">Glomus intraradices</name>
    <dbReference type="NCBI Taxonomy" id="747089"/>
    <lineage>
        <taxon>Eukaryota</taxon>
        <taxon>Fungi</taxon>
        <taxon>Fungi incertae sedis</taxon>
        <taxon>Mucoromycota</taxon>
        <taxon>Glomeromycotina</taxon>
        <taxon>Glomeromycetes</taxon>
        <taxon>Glomerales</taxon>
        <taxon>Glomeraceae</taxon>
        <taxon>Rhizophagus</taxon>
    </lineage>
</organism>
<dbReference type="AlphaFoldDB" id="U9USL0"/>
<dbReference type="InterPro" id="IPR011009">
    <property type="entry name" value="Kinase-like_dom_sf"/>
</dbReference>
<dbReference type="HOGENOM" id="CLU_2832434_0_0_1"/>
<proteinExistence type="predicted"/>
<name>U9USL0_RHIID</name>
<gene>
    <name evidence="1" type="ORF">GLOINDRAFT_16165</name>
</gene>
<protein>
    <submittedName>
        <fullName evidence="1">Uncharacterized protein</fullName>
    </submittedName>
</protein>